<comment type="caution">
    <text evidence="1">The sequence shown here is derived from an EMBL/GenBank/DDBJ whole genome shotgun (WGS) entry which is preliminary data.</text>
</comment>
<reference evidence="1" key="1">
    <citation type="submission" date="2020-05" db="EMBL/GenBank/DDBJ databases">
        <title>Genomic insights into acetone-butanol-ethanol (ABE) fermentation by sequencing solventogenic clostridia strains.</title>
        <authorList>
            <person name="Brown S."/>
        </authorList>
    </citation>
    <scope>NUCLEOTIDE SEQUENCE</scope>
    <source>
        <strain evidence="1">DJ126</strain>
    </source>
</reference>
<proteinExistence type="predicted"/>
<dbReference type="AlphaFoldDB" id="A0A9Q5GK30"/>
<name>A0A9Q5GK30_CLOBE</name>
<dbReference type="Proteomes" id="UP000821656">
    <property type="component" value="Unassembled WGS sequence"/>
</dbReference>
<organism evidence="1 2">
    <name type="scientific">Clostridium beijerinckii</name>
    <name type="common">Clostridium MP</name>
    <dbReference type="NCBI Taxonomy" id="1520"/>
    <lineage>
        <taxon>Bacteria</taxon>
        <taxon>Bacillati</taxon>
        <taxon>Bacillota</taxon>
        <taxon>Clostridia</taxon>
        <taxon>Eubacteriales</taxon>
        <taxon>Clostridiaceae</taxon>
        <taxon>Clostridium</taxon>
    </lineage>
</organism>
<accession>A0A9Q5GK30</accession>
<dbReference type="EMBL" id="JABSXK010000001">
    <property type="protein sequence ID" value="NRV12283.1"/>
    <property type="molecule type" value="Genomic_DNA"/>
</dbReference>
<evidence type="ECO:0000313" key="1">
    <source>
        <dbReference type="EMBL" id="NRV12283.1"/>
    </source>
</evidence>
<sequence>MLTAIDVPQAIKEKIEDFFKDNFAVGNSREASLETFELDGSEFHFKVHCRSRQTNSVINYSVSYDLEATYDFLSPADGELSVTININHIGRKRFSASIREIVSLFSEIPH</sequence>
<dbReference type="RefSeq" id="WP_077306313.1">
    <property type="nucleotide sequence ID" value="NZ_CP016090.1"/>
</dbReference>
<protein>
    <submittedName>
        <fullName evidence="1">Uncharacterized protein</fullName>
    </submittedName>
</protein>
<evidence type="ECO:0000313" key="2">
    <source>
        <dbReference type="Proteomes" id="UP000821656"/>
    </source>
</evidence>
<gene>
    <name evidence="1" type="ORF">DFH45_005246</name>
</gene>